<proteinExistence type="predicted"/>
<dbReference type="InterPro" id="IPR050627">
    <property type="entry name" value="Nitroreductase/BluB"/>
</dbReference>
<feature type="region of interest" description="Disordered" evidence="1">
    <location>
        <begin position="193"/>
        <end position="218"/>
    </location>
</feature>
<organism evidence="2 3">
    <name type="scientific">Pseudonocardia hydrocarbonoxydans</name>
    <dbReference type="NCBI Taxonomy" id="76726"/>
    <lineage>
        <taxon>Bacteria</taxon>
        <taxon>Bacillati</taxon>
        <taxon>Actinomycetota</taxon>
        <taxon>Actinomycetes</taxon>
        <taxon>Pseudonocardiales</taxon>
        <taxon>Pseudonocardiaceae</taxon>
        <taxon>Pseudonocardia</taxon>
    </lineage>
</organism>
<dbReference type="AlphaFoldDB" id="A0A4Y3WPA2"/>
<sequence>MPAASPVPPSLGLTGEQVAGVLTTAGRAPSLHNAQPWLFRVEPDVIELHADPHRRLPVVDPEDREQRIACGAALLTLRLALHGHDIRPIVTLLPDPARPGLIAAVRHGGTRPATPEQQRLLRAVPLRRTNRHPFTDAAVTRQERYTLRRAALDEGAWLHVVDDPGDRARVQRLAVLAHEQQAADPEFLAELRSWTGTGPGRHDGVPASSGGPQPAPQDRWVLRDFSAGTAPDRVPGKDFEQDPLIAVLTSHLSGPRAEVQAGQALQRVLLAATADGLAASFLSQIVEVPGPRDQLRMLIGATRPPQVVLRVGRGWPVEATPRLPVESLIMHEPSHPY</sequence>
<dbReference type="OrthoDB" id="8156917at2"/>
<dbReference type="Gene3D" id="3.40.109.10">
    <property type="entry name" value="NADH Oxidase"/>
    <property type="match status" value="1"/>
</dbReference>
<accession>A0A4Y3WPA2</accession>
<dbReference type="InterPro" id="IPR000415">
    <property type="entry name" value="Nitroreductase-like"/>
</dbReference>
<keyword evidence="3" id="KW-1185">Reference proteome</keyword>
<dbReference type="EMBL" id="BJNG01000017">
    <property type="protein sequence ID" value="GEC20101.1"/>
    <property type="molecule type" value="Genomic_DNA"/>
</dbReference>
<reference evidence="2 3" key="1">
    <citation type="submission" date="2019-06" db="EMBL/GenBank/DDBJ databases">
        <title>Whole genome shotgun sequence of Pseudonocardia hydrocarbonoxydans NBRC 14498.</title>
        <authorList>
            <person name="Hosoyama A."/>
            <person name="Uohara A."/>
            <person name="Ohji S."/>
            <person name="Ichikawa N."/>
        </authorList>
    </citation>
    <scope>NUCLEOTIDE SEQUENCE [LARGE SCALE GENOMIC DNA]</scope>
    <source>
        <strain evidence="2 3">NBRC 14498</strain>
    </source>
</reference>
<dbReference type="PANTHER" id="PTHR23026">
    <property type="entry name" value="NADPH NITROREDUCTASE"/>
    <property type="match status" value="1"/>
</dbReference>
<evidence type="ECO:0000313" key="3">
    <source>
        <dbReference type="Proteomes" id="UP000320338"/>
    </source>
</evidence>
<dbReference type="RefSeq" id="WP_141278632.1">
    <property type="nucleotide sequence ID" value="NZ_BAAARZ010000008.1"/>
</dbReference>
<evidence type="ECO:0008006" key="4">
    <source>
        <dbReference type="Google" id="ProtNLM"/>
    </source>
</evidence>
<protein>
    <recommendedName>
        <fullName evidence="4">NAD(P)H nitroreductase</fullName>
    </recommendedName>
</protein>
<dbReference type="PANTHER" id="PTHR23026:SF123">
    <property type="entry name" value="NAD(P)H NITROREDUCTASE RV3131-RELATED"/>
    <property type="match status" value="1"/>
</dbReference>
<name>A0A4Y3WPA2_9PSEU</name>
<evidence type="ECO:0000256" key="1">
    <source>
        <dbReference type="SAM" id="MobiDB-lite"/>
    </source>
</evidence>
<gene>
    <name evidence="2" type="ORF">PHY01_23840</name>
</gene>
<dbReference type="NCBIfam" id="NF047509">
    <property type="entry name" value="Rv3131_FMN_oxido"/>
    <property type="match status" value="1"/>
</dbReference>
<comment type="caution">
    <text evidence="2">The sequence shown here is derived from an EMBL/GenBank/DDBJ whole genome shotgun (WGS) entry which is preliminary data.</text>
</comment>
<dbReference type="SUPFAM" id="SSF55469">
    <property type="entry name" value="FMN-dependent nitroreductase-like"/>
    <property type="match status" value="2"/>
</dbReference>
<dbReference type="Proteomes" id="UP000320338">
    <property type="component" value="Unassembled WGS sequence"/>
</dbReference>
<evidence type="ECO:0000313" key="2">
    <source>
        <dbReference type="EMBL" id="GEC20101.1"/>
    </source>
</evidence>
<dbReference type="GO" id="GO:0016491">
    <property type="term" value="F:oxidoreductase activity"/>
    <property type="evidence" value="ECO:0007669"/>
    <property type="project" value="InterPro"/>
</dbReference>